<dbReference type="Proteomes" id="UP000002168">
    <property type="component" value="Chromosome"/>
</dbReference>
<dbReference type="STRING" id="392500.Swoo_4872"/>
<reference evidence="11 12" key="1">
    <citation type="submission" date="2008-02" db="EMBL/GenBank/DDBJ databases">
        <title>Complete sequence of Shewanella woodyi ATCC 51908.</title>
        <authorList>
            <consortium name="US DOE Joint Genome Institute"/>
            <person name="Copeland A."/>
            <person name="Lucas S."/>
            <person name="Lapidus A."/>
            <person name="Glavina del Rio T."/>
            <person name="Dalin E."/>
            <person name="Tice H."/>
            <person name="Bruce D."/>
            <person name="Goodwin L."/>
            <person name="Pitluck S."/>
            <person name="Sims D."/>
            <person name="Brettin T."/>
            <person name="Detter J.C."/>
            <person name="Han C."/>
            <person name="Kuske C.R."/>
            <person name="Schmutz J."/>
            <person name="Larimer F."/>
            <person name="Land M."/>
            <person name="Hauser L."/>
            <person name="Kyrpides N."/>
            <person name="Lykidis A."/>
            <person name="Zhao J.-S."/>
            <person name="Richardson P."/>
        </authorList>
    </citation>
    <scope>NUCLEOTIDE SEQUENCE [LARGE SCALE GENOMIC DNA]</scope>
    <source>
        <strain evidence="12">ATCC 51908 / MS32</strain>
    </source>
</reference>
<dbReference type="GO" id="GO:0008234">
    <property type="term" value="F:cysteine-type peptidase activity"/>
    <property type="evidence" value="ECO:0007669"/>
    <property type="project" value="UniProtKB-KW"/>
</dbReference>
<comment type="subcellular location">
    <subcellularLocation>
        <location evidence="1">Membrane</location>
        <topology evidence="1">Lipid-anchor</topology>
    </subcellularLocation>
</comment>
<dbReference type="RefSeq" id="WP_012327438.1">
    <property type="nucleotide sequence ID" value="NC_010506.1"/>
</dbReference>
<evidence type="ECO:0000259" key="10">
    <source>
        <dbReference type="PROSITE" id="PS51935"/>
    </source>
</evidence>
<dbReference type="PROSITE" id="PS51935">
    <property type="entry name" value="NLPC_P60"/>
    <property type="match status" value="1"/>
</dbReference>
<keyword evidence="9" id="KW-0449">Lipoprotein</keyword>
<keyword evidence="12" id="KW-1185">Reference proteome</keyword>
<sequence length="183" mass="20514" precursor="true">MVVSLNFPFTIWINFLLKPLLSLLFILLITACSSAPPSPSTGSGGAKTNAQISQSALEKQLLTFYKGWKGVPYRLGGMSKRGVDCSGFVYLAYQQLLTKQVISAFPRTTADQVELGRKVSKSQLKTGDLVFFKTGWSTRHVGIYLSDNRFLHASTSQGVMISRLDNSYWKQKYWQSRRLSFPT</sequence>
<dbReference type="PANTHER" id="PTHR47360">
    <property type="entry name" value="MUREIN DD-ENDOPEPTIDASE MEPS/MUREIN LD-CARBOXYPEPTIDASE"/>
    <property type="match status" value="1"/>
</dbReference>
<organism evidence="11 12">
    <name type="scientific">Shewanella woodyi (strain ATCC 51908 / MS32)</name>
    <dbReference type="NCBI Taxonomy" id="392500"/>
    <lineage>
        <taxon>Bacteria</taxon>
        <taxon>Pseudomonadati</taxon>
        <taxon>Pseudomonadota</taxon>
        <taxon>Gammaproteobacteria</taxon>
        <taxon>Alteromonadales</taxon>
        <taxon>Shewanellaceae</taxon>
        <taxon>Shewanella</taxon>
    </lineage>
</organism>
<gene>
    <name evidence="11" type="ordered locus">Swoo_4872</name>
</gene>
<keyword evidence="4" id="KW-0732">Signal</keyword>
<feature type="domain" description="NlpC/P60" evidence="10">
    <location>
        <begin position="55"/>
        <end position="180"/>
    </location>
</feature>
<evidence type="ECO:0000256" key="9">
    <source>
        <dbReference type="ARBA" id="ARBA00023288"/>
    </source>
</evidence>
<name>B1KQ08_SHEWM</name>
<keyword evidence="7" id="KW-0472">Membrane</keyword>
<keyword evidence="6" id="KW-0788">Thiol protease</keyword>
<protein>
    <submittedName>
        <fullName evidence="11">NLP/P60 protein</fullName>
    </submittedName>
</protein>
<accession>B1KQ08</accession>
<keyword evidence="8" id="KW-0564">Palmitate</keyword>
<dbReference type="Pfam" id="PF00877">
    <property type="entry name" value="NLPC_P60"/>
    <property type="match status" value="1"/>
</dbReference>
<dbReference type="MEROPS" id="C40.004"/>
<evidence type="ECO:0000256" key="7">
    <source>
        <dbReference type="ARBA" id="ARBA00023136"/>
    </source>
</evidence>
<keyword evidence="3" id="KW-0645">Protease</keyword>
<evidence type="ECO:0000313" key="11">
    <source>
        <dbReference type="EMBL" id="ACA89121.1"/>
    </source>
</evidence>
<dbReference type="InterPro" id="IPR052062">
    <property type="entry name" value="Murein_DD/LD_carboxypeptidase"/>
</dbReference>
<dbReference type="GO" id="GO:0016020">
    <property type="term" value="C:membrane"/>
    <property type="evidence" value="ECO:0007669"/>
    <property type="project" value="UniProtKB-SubCell"/>
</dbReference>
<dbReference type="HOGENOM" id="CLU_016043_9_3_6"/>
<evidence type="ECO:0000256" key="5">
    <source>
        <dbReference type="ARBA" id="ARBA00022801"/>
    </source>
</evidence>
<evidence type="ECO:0000256" key="1">
    <source>
        <dbReference type="ARBA" id="ARBA00004635"/>
    </source>
</evidence>
<dbReference type="eggNOG" id="COG0791">
    <property type="taxonomic scope" value="Bacteria"/>
</dbReference>
<dbReference type="PANTHER" id="PTHR47360:SF3">
    <property type="entry name" value="MUREIN DD-ENDOPEPTIDASE MEPS_MUREIN LD-CARBOXYPEPTIDASE"/>
    <property type="match status" value="1"/>
</dbReference>
<dbReference type="InterPro" id="IPR038765">
    <property type="entry name" value="Papain-like_cys_pep_sf"/>
</dbReference>
<proteinExistence type="inferred from homology"/>
<keyword evidence="5" id="KW-0378">Hydrolase</keyword>
<comment type="similarity">
    <text evidence="2">Belongs to the peptidase C40 family.</text>
</comment>
<evidence type="ECO:0000256" key="6">
    <source>
        <dbReference type="ARBA" id="ARBA00022807"/>
    </source>
</evidence>
<evidence type="ECO:0000256" key="8">
    <source>
        <dbReference type="ARBA" id="ARBA00023139"/>
    </source>
</evidence>
<evidence type="ECO:0000313" key="12">
    <source>
        <dbReference type="Proteomes" id="UP000002168"/>
    </source>
</evidence>
<dbReference type="AlphaFoldDB" id="B1KQ08"/>
<dbReference type="InterPro" id="IPR000064">
    <property type="entry name" value="NLP_P60_dom"/>
</dbReference>
<dbReference type="GO" id="GO:0006508">
    <property type="term" value="P:proteolysis"/>
    <property type="evidence" value="ECO:0007669"/>
    <property type="project" value="UniProtKB-KW"/>
</dbReference>
<dbReference type="Gene3D" id="3.90.1720.10">
    <property type="entry name" value="endopeptidase domain like (from Nostoc punctiforme)"/>
    <property type="match status" value="1"/>
</dbReference>
<dbReference type="EMBL" id="CP000961">
    <property type="protein sequence ID" value="ACA89121.1"/>
    <property type="molecule type" value="Genomic_DNA"/>
</dbReference>
<evidence type="ECO:0000256" key="3">
    <source>
        <dbReference type="ARBA" id="ARBA00022670"/>
    </source>
</evidence>
<evidence type="ECO:0000256" key="4">
    <source>
        <dbReference type="ARBA" id="ARBA00022729"/>
    </source>
</evidence>
<dbReference type="SUPFAM" id="SSF54001">
    <property type="entry name" value="Cysteine proteinases"/>
    <property type="match status" value="1"/>
</dbReference>
<evidence type="ECO:0000256" key="2">
    <source>
        <dbReference type="ARBA" id="ARBA00007074"/>
    </source>
</evidence>
<dbReference type="KEGG" id="swd:Swoo_4872"/>